<dbReference type="GO" id="GO:0005762">
    <property type="term" value="C:mitochondrial large ribosomal subunit"/>
    <property type="evidence" value="ECO:0007669"/>
    <property type="project" value="TreeGrafter"/>
</dbReference>
<reference evidence="5 6" key="1">
    <citation type="journal article" date="2011" name="Genome Res.">
        <title>Phylogeny-wide analysis of social amoeba genomes highlights ancient origins for complex intercellular communication.</title>
        <authorList>
            <person name="Heidel A.J."/>
            <person name="Lawal H.M."/>
            <person name="Felder M."/>
            <person name="Schilde C."/>
            <person name="Helps N.R."/>
            <person name="Tunggal B."/>
            <person name="Rivero F."/>
            <person name="John U."/>
            <person name="Schleicher M."/>
            <person name="Eichinger L."/>
            <person name="Platzer M."/>
            <person name="Noegel A.A."/>
            <person name="Schaap P."/>
            <person name="Gloeckner G."/>
        </authorList>
    </citation>
    <scope>NUCLEOTIDE SEQUENCE [LARGE SCALE GENOMIC DNA]</scope>
    <source>
        <strain evidence="6">ATCC 26659 / Pp 5 / PN500</strain>
    </source>
</reference>
<dbReference type="NCBIfam" id="TIGR01030">
    <property type="entry name" value="rpmH_bact"/>
    <property type="match status" value="1"/>
</dbReference>
<keyword evidence="6" id="KW-1185">Reference proteome</keyword>
<dbReference type="GO" id="GO:0006412">
    <property type="term" value="P:translation"/>
    <property type="evidence" value="ECO:0007669"/>
    <property type="project" value="InterPro"/>
</dbReference>
<dbReference type="STRING" id="670386.D3B1P6"/>
<dbReference type="FunFam" id="1.10.287.3980:FF:000001">
    <property type="entry name" value="Mitochondrial ribosomal protein L34"/>
    <property type="match status" value="1"/>
</dbReference>
<accession>D3B1P6</accession>
<dbReference type="GO" id="GO:0003735">
    <property type="term" value="F:structural constituent of ribosome"/>
    <property type="evidence" value="ECO:0007669"/>
    <property type="project" value="InterPro"/>
</dbReference>
<evidence type="ECO:0000313" key="5">
    <source>
        <dbReference type="EMBL" id="EFA85220.1"/>
    </source>
</evidence>
<dbReference type="GeneID" id="31357745"/>
<dbReference type="InterPro" id="IPR020939">
    <property type="entry name" value="Ribosomal_bL34_CS"/>
</dbReference>
<dbReference type="FunCoup" id="D3B1P6">
    <property type="interactions" value="90"/>
</dbReference>
<dbReference type="Pfam" id="PF00468">
    <property type="entry name" value="Ribosomal_L34"/>
    <property type="match status" value="1"/>
</dbReference>
<dbReference type="PANTHER" id="PTHR14503">
    <property type="entry name" value="MITOCHONDRIAL RIBOSOMAL PROTEIN 34 FAMILY MEMBER"/>
    <property type="match status" value="1"/>
</dbReference>
<keyword evidence="3" id="KW-0687">Ribonucleoprotein</keyword>
<dbReference type="InParanoid" id="D3B1P6"/>
<name>D3B1P6_HETP5</name>
<evidence type="ECO:0000256" key="4">
    <source>
        <dbReference type="ARBA" id="ARBA00035274"/>
    </source>
</evidence>
<comment type="caution">
    <text evidence="5">The sequence shown here is derived from an EMBL/GenBank/DDBJ whole genome shotgun (WGS) entry which is preliminary data.</text>
</comment>
<evidence type="ECO:0000256" key="3">
    <source>
        <dbReference type="ARBA" id="ARBA00023274"/>
    </source>
</evidence>
<dbReference type="Proteomes" id="UP000001396">
    <property type="component" value="Unassembled WGS sequence"/>
</dbReference>
<dbReference type="InterPro" id="IPR000271">
    <property type="entry name" value="Ribosomal_bL34"/>
</dbReference>
<dbReference type="PROSITE" id="PS00784">
    <property type="entry name" value="RIBOSOMAL_L34"/>
    <property type="match status" value="1"/>
</dbReference>
<dbReference type="HAMAP" id="MF_00391">
    <property type="entry name" value="Ribosomal_bL34"/>
    <property type="match status" value="1"/>
</dbReference>
<comment type="similarity">
    <text evidence="1">Belongs to the bacterial ribosomal protein bL34 family.</text>
</comment>
<organism evidence="5 6">
    <name type="scientific">Heterostelium pallidum (strain ATCC 26659 / Pp 5 / PN500)</name>
    <name type="common">Cellular slime mold</name>
    <name type="synonym">Polysphondylium pallidum</name>
    <dbReference type="NCBI Taxonomy" id="670386"/>
    <lineage>
        <taxon>Eukaryota</taxon>
        <taxon>Amoebozoa</taxon>
        <taxon>Evosea</taxon>
        <taxon>Eumycetozoa</taxon>
        <taxon>Dictyostelia</taxon>
        <taxon>Acytosteliales</taxon>
        <taxon>Acytosteliaceae</taxon>
        <taxon>Heterostelium</taxon>
    </lineage>
</organism>
<gene>
    <name evidence="5" type="ORF">PPL_02220</name>
</gene>
<dbReference type="OMA" id="ECVKRTY"/>
<keyword evidence="2" id="KW-0689">Ribosomal protein</keyword>
<sequence>MISTLCRNQISKIVSPFSSASTFSPSSQSSSASSPLSYINFNNNSIRFNNNSNRNILNGMMMMNLQESTSINSNIDINDDSDAIGFDDDCEITIAPSPLEIDPLIASLSAPSLQPYRLSSFLDQPSTLNIVEEQQEQDGIECVKRTYQPSVLIRKRRHGFLHRLSSKGGRRVLVSRIQKGRNSLSA</sequence>
<evidence type="ECO:0000256" key="1">
    <source>
        <dbReference type="ARBA" id="ARBA00010111"/>
    </source>
</evidence>
<dbReference type="PANTHER" id="PTHR14503:SF4">
    <property type="entry name" value="LARGE RIBOSOMAL SUBUNIT PROTEIN BL34M"/>
    <property type="match status" value="1"/>
</dbReference>
<evidence type="ECO:0000256" key="2">
    <source>
        <dbReference type="ARBA" id="ARBA00022980"/>
    </source>
</evidence>
<proteinExistence type="inferred from homology"/>
<dbReference type="EMBL" id="ADBJ01000008">
    <property type="protein sequence ID" value="EFA85220.1"/>
    <property type="molecule type" value="Genomic_DNA"/>
</dbReference>
<evidence type="ECO:0000313" key="6">
    <source>
        <dbReference type="Proteomes" id="UP000001396"/>
    </source>
</evidence>
<protein>
    <recommendedName>
        <fullName evidence="4">Large ribosomal subunit protein bL34m</fullName>
    </recommendedName>
</protein>
<dbReference type="Gene3D" id="1.10.287.3980">
    <property type="match status" value="1"/>
</dbReference>
<dbReference type="RefSeq" id="XP_020437329.1">
    <property type="nucleotide sequence ID" value="XM_020573212.1"/>
</dbReference>
<dbReference type="AlphaFoldDB" id="D3B1P6"/>